<dbReference type="InterPro" id="IPR001796">
    <property type="entry name" value="DHFR_dom"/>
</dbReference>
<dbReference type="Proteomes" id="UP000011083">
    <property type="component" value="Unassembled WGS sequence"/>
</dbReference>
<keyword evidence="2" id="KW-0554">One-carbon metabolism</keyword>
<dbReference type="Pfam" id="PF00186">
    <property type="entry name" value="DHFR_1"/>
    <property type="match status" value="1"/>
</dbReference>
<evidence type="ECO:0000256" key="3">
    <source>
        <dbReference type="ARBA" id="ARBA00022603"/>
    </source>
</evidence>
<dbReference type="GO" id="GO:0006231">
    <property type="term" value="P:dTMP biosynthetic process"/>
    <property type="evidence" value="ECO:0007669"/>
    <property type="project" value="TreeGrafter"/>
</dbReference>
<keyword evidence="10" id="KW-1185">Reference proteome</keyword>
<dbReference type="GO" id="GO:0032259">
    <property type="term" value="P:methylation"/>
    <property type="evidence" value="ECO:0007669"/>
    <property type="project" value="UniProtKB-KW"/>
</dbReference>
<accession>L8H2H2</accession>
<evidence type="ECO:0000256" key="5">
    <source>
        <dbReference type="ARBA" id="ARBA00022857"/>
    </source>
</evidence>
<dbReference type="AlphaFoldDB" id="L8H2H2"/>
<dbReference type="OrthoDB" id="766at2759"/>
<dbReference type="VEuPathDB" id="AmoebaDB:ACA1_199730"/>
<proteinExistence type="inferred from homology"/>
<dbReference type="PROSITE" id="PS00075">
    <property type="entry name" value="DHFR_1"/>
    <property type="match status" value="1"/>
</dbReference>
<reference evidence="9 10" key="1">
    <citation type="journal article" date="2013" name="Genome Biol.">
        <title>Genome of Acanthamoeba castellanii highlights extensive lateral gene transfer and early evolution of tyrosine kinase signaling.</title>
        <authorList>
            <person name="Clarke M."/>
            <person name="Lohan A.J."/>
            <person name="Liu B."/>
            <person name="Lagkouvardos I."/>
            <person name="Roy S."/>
            <person name="Zafar N."/>
            <person name="Bertelli C."/>
            <person name="Schilde C."/>
            <person name="Kianianmomeni A."/>
            <person name="Burglin T.R."/>
            <person name="Frech C."/>
            <person name="Turcotte B."/>
            <person name="Kopec K.O."/>
            <person name="Synnott J.M."/>
            <person name="Choo C."/>
            <person name="Paponov I."/>
            <person name="Finkler A."/>
            <person name="Soon Heng Tan C."/>
            <person name="Hutchins A.P."/>
            <person name="Weinmeier T."/>
            <person name="Rattei T."/>
            <person name="Chu J.S."/>
            <person name="Gimenez G."/>
            <person name="Irimia M."/>
            <person name="Rigden D.J."/>
            <person name="Fitzpatrick D.A."/>
            <person name="Lorenzo-Morales J."/>
            <person name="Bateman A."/>
            <person name="Chiu C.H."/>
            <person name="Tang P."/>
            <person name="Hegemann P."/>
            <person name="Fromm H."/>
            <person name="Raoult D."/>
            <person name="Greub G."/>
            <person name="Miranda-Saavedra D."/>
            <person name="Chen N."/>
            <person name="Nash P."/>
            <person name="Ginger M.L."/>
            <person name="Horn M."/>
            <person name="Schaap P."/>
            <person name="Caler L."/>
            <person name="Loftus B."/>
        </authorList>
    </citation>
    <scope>NUCLEOTIDE SEQUENCE [LARGE SCALE GENOMIC DNA]</scope>
    <source>
        <strain evidence="9 10">Neff</strain>
    </source>
</reference>
<dbReference type="GO" id="GO:0006730">
    <property type="term" value="P:one-carbon metabolic process"/>
    <property type="evidence" value="ECO:0007669"/>
    <property type="project" value="UniProtKB-KW"/>
</dbReference>
<evidence type="ECO:0000256" key="1">
    <source>
        <dbReference type="ARBA" id="ARBA00012856"/>
    </source>
</evidence>
<dbReference type="RefSeq" id="XP_004341781.1">
    <property type="nucleotide sequence ID" value="XM_004341733.1"/>
</dbReference>
<dbReference type="GO" id="GO:0004146">
    <property type="term" value="F:dihydrofolate reductase activity"/>
    <property type="evidence" value="ECO:0007669"/>
    <property type="project" value="UniProtKB-EC"/>
</dbReference>
<feature type="domain" description="DHFR" evidence="8">
    <location>
        <begin position="12"/>
        <end position="119"/>
    </location>
</feature>
<dbReference type="GO" id="GO:0046654">
    <property type="term" value="P:tetrahydrofolate biosynthetic process"/>
    <property type="evidence" value="ECO:0007669"/>
    <property type="project" value="UniProtKB-UniPathway"/>
</dbReference>
<dbReference type="SUPFAM" id="SSF55831">
    <property type="entry name" value="Thymidylate synthase/dCMP hydroxymethylase"/>
    <property type="match status" value="1"/>
</dbReference>
<dbReference type="KEGG" id="acan:ACA1_199730"/>
<dbReference type="InterPro" id="IPR017925">
    <property type="entry name" value="DHFR_CS"/>
</dbReference>
<keyword evidence="4" id="KW-0808">Transferase</keyword>
<dbReference type="Gene3D" id="3.40.430.10">
    <property type="entry name" value="Dihydrofolate Reductase, subunit A"/>
    <property type="match status" value="1"/>
</dbReference>
<dbReference type="PROSITE" id="PS51330">
    <property type="entry name" value="DHFR_2"/>
    <property type="match status" value="1"/>
</dbReference>
<keyword evidence="5" id="KW-0521">NADP</keyword>
<sequence length="291" mass="32616">MDTQTPVHPPRPFEIVVAASVNGGIGLAGQLPWQLPQEMARFKALTLKTANDDHSNAVIMGRRTYESIPAKFRPLKGRVNIVLSRDQHRNCVSLPDSVVVASSFDEALLAIQSMEKVQTWPPGSAKITSPEFEVDTFFPQIDPHSFKLDASYPEQGKAHEEKGVTYEMRFSLRDGTFPLLTTKRVWWKGVAEELLWFVSGCTNANTLATKKVNIWKENGSKDFLAKCGLGHREEGDLGPVYGFQWRHWGAKYVDMHTDYSPGIRQTSRKWCCLRATCFASSTLPTASSLVR</sequence>
<keyword evidence="6" id="KW-0560">Oxidoreductase</keyword>
<dbReference type="SUPFAM" id="SSF53597">
    <property type="entry name" value="Dihydrofolate reductase-like"/>
    <property type="match status" value="1"/>
</dbReference>
<keyword evidence="3" id="KW-0489">Methyltransferase</keyword>
<dbReference type="InterPro" id="IPR045097">
    <property type="entry name" value="Thymidate_synth/dCMP_Mease"/>
</dbReference>
<evidence type="ECO:0000259" key="8">
    <source>
        <dbReference type="PROSITE" id="PS51330"/>
    </source>
</evidence>
<evidence type="ECO:0000313" key="9">
    <source>
        <dbReference type="EMBL" id="ELR19689.1"/>
    </source>
</evidence>
<dbReference type="PANTHER" id="PTHR11548:SF2">
    <property type="entry name" value="THYMIDYLATE SYNTHASE"/>
    <property type="match status" value="1"/>
</dbReference>
<dbReference type="InterPro" id="IPR036926">
    <property type="entry name" value="Thymidate_synth/dCMP_Mease_sf"/>
</dbReference>
<evidence type="ECO:0000313" key="10">
    <source>
        <dbReference type="Proteomes" id="UP000011083"/>
    </source>
</evidence>
<dbReference type="EC" id="1.5.1.3" evidence="1"/>
<dbReference type="InterPro" id="IPR024072">
    <property type="entry name" value="DHFR-like_dom_sf"/>
</dbReference>
<dbReference type="STRING" id="1257118.L8H2H2"/>
<evidence type="ECO:0000256" key="7">
    <source>
        <dbReference type="RuleBase" id="RU004474"/>
    </source>
</evidence>
<dbReference type="GeneID" id="14920516"/>
<gene>
    <name evidence="9" type="ORF">ACA1_199730</name>
</gene>
<dbReference type="PANTHER" id="PTHR11548">
    <property type="entry name" value="THYMIDYLATE SYNTHASE 1"/>
    <property type="match status" value="1"/>
</dbReference>
<dbReference type="UniPathway" id="UPA00077">
    <property type="reaction ID" value="UER00158"/>
</dbReference>
<dbReference type="GO" id="GO:0005739">
    <property type="term" value="C:mitochondrion"/>
    <property type="evidence" value="ECO:0007669"/>
    <property type="project" value="TreeGrafter"/>
</dbReference>
<evidence type="ECO:0000256" key="2">
    <source>
        <dbReference type="ARBA" id="ARBA00022563"/>
    </source>
</evidence>
<dbReference type="PRINTS" id="PR00070">
    <property type="entry name" value="DHFR"/>
</dbReference>
<organism evidence="9 10">
    <name type="scientific">Acanthamoeba castellanii (strain ATCC 30010 / Neff)</name>
    <dbReference type="NCBI Taxonomy" id="1257118"/>
    <lineage>
        <taxon>Eukaryota</taxon>
        <taxon>Amoebozoa</taxon>
        <taxon>Discosea</taxon>
        <taxon>Longamoebia</taxon>
        <taxon>Centramoebida</taxon>
        <taxon>Acanthamoebidae</taxon>
        <taxon>Acanthamoeba</taxon>
    </lineage>
</organism>
<dbReference type="InterPro" id="IPR023451">
    <property type="entry name" value="Thymidate_synth/dCMP_Mease_dom"/>
</dbReference>
<dbReference type="EMBL" id="KB007932">
    <property type="protein sequence ID" value="ELR19689.1"/>
    <property type="molecule type" value="Genomic_DNA"/>
</dbReference>
<protein>
    <recommendedName>
        <fullName evidence="1">dihydrofolate reductase</fullName>
        <ecNumber evidence="1">1.5.1.3</ecNumber>
    </recommendedName>
</protein>
<dbReference type="Pfam" id="PF00303">
    <property type="entry name" value="Thymidylat_synt"/>
    <property type="match status" value="1"/>
</dbReference>
<name>L8H2H2_ACACF</name>
<evidence type="ECO:0000256" key="4">
    <source>
        <dbReference type="ARBA" id="ARBA00022679"/>
    </source>
</evidence>
<dbReference type="CDD" id="cd00209">
    <property type="entry name" value="DHFR"/>
    <property type="match status" value="1"/>
</dbReference>
<dbReference type="Gene3D" id="3.30.572.10">
    <property type="entry name" value="Thymidylate synthase/dCMP hydroxymethylase domain"/>
    <property type="match status" value="1"/>
</dbReference>
<comment type="similarity">
    <text evidence="7">Belongs to the dihydrofolate reductase family.</text>
</comment>
<dbReference type="GO" id="GO:0005829">
    <property type="term" value="C:cytosol"/>
    <property type="evidence" value="ECO:0007669"/>
    <property type="project" value="TreeGrafter"/>
</dbReference>
<dbReference type="GO" id="GO:0004799">
    <property type="term" value="F:thymidylate synthase activity"/>
    <property type="evidence" value="ECO:0007669"/>
    <property type="project" value="TreeGrafter"/>
</dbReference>
<evidence type="ECO:0000256" key="6">
    <source>
        <dbReference type="ARBA" id="ARBA00023002"/>
    </source>
</evidence>